<dbReference type="Pfam" id="PF22262">
    <property type="entry name" value="DUF6950"/>
    <property type="match status" value="1"/>
</dbReference>
<evidence type="ECO:0000259" key="1">
    <source>
        <dbReference type="Pfam" id="PF22262"/>
    </source>
</evidence>
<sequence>MRTRIPHWEQLFAAAITEAHTRTFAWGQHDCATWAFDLRRNLTSGPDHAARWRGRYRTPGGCQRVLRRLGWRRLEDGGRALLGEPLPDPRLAQRGDIVLGGDPEAFGVCIGARAAFVSPDGLVTLPLSSCRLAWRT</sequence>
<dbReference type="InterPro" id="IPR053802">
    <property type="entry name" value="DUF6950"/>
</dbReference>
<accession>A0A1Y0EG72</accession>
<gene>
    <name evidence="2" type="ORF">LOKVESSMR4R_03147</name>
</gene>
<dbReference type="Proteomes" id="UP000195273">
    <property type="component" value="Chromosome"/>
</dbReference>
<evidence type="ECO:0000313" key="3">
    <source>
        <dbReference type="Proteomes" id="UP000195273"/>
    </source>
</evidence>
<name>A0A1Y0EG72_9RHOB</name>
<feature type="domain" description="DUF6950" evidence="1">
    <location>
        <begin position="3"/>
        <end position="135"/>
    </location>
</feature>
<dbReference type="RefSeq" id="WP_157898249.1">
    <property type="nucleotide sequence ID" value="NZ_CP021431.1"/>
</dbReference>
<dbReference type="AlphaFoldDB" id="A0A1Y0EG72"/>
<dbReference type="KEGG" id="lvs:LOKVESSMR4R_03147"/>
<dbReference type="EMBL" id="CP021431">
    <property type="protein sequence ID" value="ARU02430.1"/>
    <property type="molecule type" value="Genomic_DNA"/>
</dbReference>
<organism evidence="2 3">
    <name type="scientific">Yoonia vestfoldensis</name>
    <dbReference type="NCBI Taxonomy" id="245188"/>
    <lineage>
        <taxon>Bacteria</taxon>
        <taxon>Pseudomonadati</taxon>
        <taxon>Pseudomonadota</taxon>
        <taxon>Alphaproteobacteria</taxon>
        <taxon>Rhodobacterales</taxon>
        <taxon>Paracoccaceae</taxon>
        <taxon>Yoonia</taxon>
    </lineage>
</organism>
<protein>
    <recommendedName>
        <fullName evidence="1">DUF6950 domain-containing protein</fullName>
    </recommendedName>
</protein>
<reference evidence="2 3" key="1">
    <citation type="submission" date="2017-05" db="EMBL/GenBank/DDBJ databases">
        <title>Genome Sequence of Loktanella vestfoldensis Strain SMR4r Isolated from a Culture of the Diatom Skeletonema marinoi.</title>
        <authorList>
            <person name="Topel M."/>
            <person name="Pinder M.I.M."/>
            <person name="Johansson O.N."/>
            <person name="Kourtchenko O."/>
            <person name="Godhe A."/>
            <person name="Clarke A.K."/>
        </authorList>
    </citation>
    <scope>NUCLEOTIDE SEQUENCE [LARGE SCALE GENOMIC DNA]</scope>
    <source>
        <strain evidence="2 3">SMR4r</strain>
    </source>
</reference>
<keyword evidence="3" id="KW-1185">Reference proteome</keyword>
<dbReference type="OrthoDB" id="6586924at2"/>
<evidence type="ECO:0000313" key="2">
    <source>
        <dbReference type="EMBL" id="ARU02430.1"/>
    </source>
</evidence>
<proteinExistence type="predicted"/>